<accession>A0ACC2EFG2</accession>
<reference evidence="2" key="1">
    <citation type="journal article" date="2024" name="Proc. Natl. Acad. Sci. U.S.A.">
        <title>Extraordinary preservation of gene collinearity over three hundred million years revealed in homosporous lycophytes.</title>
        <authorList>
            <person name="Li C."/>
            <person name="Wickell D."/>
            <person name="Kuo L.Y."/>
            <person name="Chen X."/>
            <person name="Nie B."/>
            <person name="Liao X."/>
            <person name="Peng D."/>
            <person name="Ji J."/>
            <person name="Jenkins J."/>
            <person name="Williams M."/>
            <person name="Shu S."/>
            <person name="Plott C."/>
            <person name="Barry K."/>
            <person name="Rajasekar S."/>
            <person name="Grimwood J."/>
            <person name="Han X."/>
            <person name="Sun S."/>
            <person name="Hou Z."/>
            <person name="He W."/>
            <person name="Dai G."/>
            <person name="Sun C."/>
            <person name="Schmutz J."/>
            <person name="Leebens-Mack J.H."/>
            <person name="Li F.W."/>
            <person name="Wang L."/>
        </authorList>
    </citation>
    <scope>NUCLEOTIDE SEQUENCE [LARGE SCALE GENOMIC DNA]</scope>
    <source>
        <strain evidence="2">cv. PW_Plant_1</strain>
    </source>
</reference>
<proteinExistence type="predicted"/>
<sequence>MRKWQLIFWKVGRLRWLIIMLIMALSFCLISMTLEAPGLINPELLFSRPFAHFHFFDEKDKDQRLEQQQILDRKLWNQRWNSQGKAQLLARQRTKEAAARSQNMKRKAYQRPQWEAWIVNHSKKNSRDYRELDEQPLKKKPFLESKGAMSELKLSAQEAWVAGREAWTVVEGAFSPGNGSFPRQNLDKTLSCPMEISMTGEELAKKVGRIILPCGLAKGSSITVMAVPLAGDIQEVPVNQTETGSSQFILELRTSNLGDSEDASRLLHVNPRLKGDWRRKPVIEYNTCYRGQWGLRQRCAGWKTPDYDDGTGLIRCEEWFRDGEEQKQLKTTSWLDKLLGRPTKTAKLWGFPFSVGRFFVLTIRAGWEGYHLAVDGRHISLFPYQKDFNLEDATDLYVHGNIDLHAVVITSLPFHPSFSSEKDLKEFERWKAPPMAKGPISLFIGIISKSTNFAERMAIRKTWMQSDSIRSAKVVARFFVALDADKNVNIQIKQEADFFGDVVILTYMDQYNLVLLKTIAICEYGVHKMSAQYIMKCDDDTFVWLEGILTELKALPHEHSLYLGNINQFHRPLRVGKWAVSYEEWPEDEYPLYADGLGYIITADIAGYVVSQHEKGELQLFKMEDVSMGLWVSQFAQSKTVNYVNRAKFCHWGCIDGYFTAHYQSPQQMSCLWDKLSHGEAKCCNM</sequence>
<gene>
    <name evidence="1" type="ORF">O6H91_02G047500</name>
</gene>
<evidence type="ECO:0000313" key="2">
    <source>
        <dbReference type="Proteomes" id="UP001162992"/>
    </source>
</evidence>
<organism evidence="1 2">
    <name type="scientific">Diphasiastrum complanatum</name>
    <name type="common">Issler's clubmoss</name>
    <name type="synonym">Lycopodium complanatum</name>
    <dbReference type="NCBI Taxonomy" id="34168"/>
    <lineage>
        <taxon>Eukaryota</taxon>
        <taxon>Viridiplantae</taxon>
        <taxon>Streptophyta</taxon>
        <taxon>Embryophyta</taxon>
        <taxon>Tracheophyta</taxon>
        <taxon>Lycopodiopsida</taxon>
        <taxon>Lycopodiales</taxon>
        <taxon>Lycopodiaceae</taxon>
        <taxon>Lycopodioideae</taxon>
        <taxon>Diphasiastrum</taxon>
    </lineage>
</organism>
<keyword evidence="2" id="KW-1185">Reference proteome</keyword>
<name>A0ACC2EFG2_DIPCM</name>
<evidence type="ECO:0000313" key="1">
    <source>
        <dbReference type="EMBL" id="KAJ7565090.1"/>
    </source>
</evidence>
<protein>
    <submittedName>
        <fullName evidence="1">Uncharacterized protein</fullName>
    </submittedName>
</protein>
<dbReference type="EMBL" id="CM055093">
    <property type="protein sequence ID" value="KAJ7565090.1"/>
    <property type="molecule type" value="Genomic_DNA"/>
</dbReference>
<dbReference type="Proteomes" id="UP001162992">
    <property type="component" value="Chromosome 2"/>
</dbReference>
<comment type="caution">
    <text evidence="1">The sequence shown here is derived from an EMBL/GenBank/DDBJ whole genome shotgun (WGS) entry which is preliminary data.</text>
</comment>